<keyword evidence="6" id="KW-1185">Reference proteome</keyword>
<dbReference type="SUPFAM" id="SSF52833">
    <property type="entry name" value="Thioredoxin-like"/>
    <property type="match status" value="1"/>
</dbReference>
<dbReference type="PANTHER" id="PTHR43900:SF3">
    <property type="entry name" value="GLUTATHIONE S-TRANSFERASE RHO"/>
    <property type="match status" value="1"/>
</dbReference>
<accession>A0A8G2BIU7</accession>
<dbReference type="GO" id="GO:0005737">
    <property type="term" value="C:cytoplasm"/>
    <property type="evidence" value="ECO:0007669"/>
    <property type="project" value="TreeGrafter"/>
</dbReference>
<dbReference type="InterPro" id="IPR036249">
    <property type="entry name" value="Thioredoxin-like_sf"/>
</dbReference>
<dbReference type="AlphaFoldDB" id="A0A8G2BIU7"/>
<gene>
    <name evidence="5" type="ORF">SAMN05660686_02885</name>
</gene>
<dbReference type="PROSITE" id="PS50404">
    <property type="entry name" value="GST_NTER"/>
    <property type="match status" value="1"/>
</dbReference>
<dbReference type="Pfam" id="PF13410">
    <property type="entry name" value="GST_C_2"/>
    <property type="match status" value="1"/>
</dbReference>
<dbReference type="SUPFAM" id="SSF47616">
    <property type="entry name" value="GST C-terminal domain-like"/>
    <property type="match status" value="1"/>
</dbReference>
<evidence type="ECO:0000259" key="3">
    <source>
        <dbReference type="PROSITE" id="PS50404"/>
    </source>
</evidence>
<dbReference type="GO" id="GO:0004364">
    <property type="term" value="F:glutathione transferase activity"/>
    <property type="evidence" value="ECO:0007669"/>
    <property type="project" value="UniProtKB-EC"/>
</dbReference>
<sequence length="218" mass="24164">MADIVLYGLPHSNFVRACAMTALEKGASYEAALTGLRDMRSREMQAISPFGKVPVMRHGDLVLFESLAIMRYIDLTFGEPEALQPSDPLDRIRLDQWFNAVMGTVDRHIVREWALEQVFPSGPDRTVDEARIARARKAAARDIAVLERQYAAQGHLVGDRLSLADIVLVCTLDVLTLIDGAGTLLEPAPALARAMTALRQRESWQRACAHSIVPDWSV</sequence>
<feature type="domain" description="GST C-terminal" evidence="4">
    <location>
        <begin position="87"/>
        <end position="218"/>
    </location>
</feature>
<dbReference type="OrthoDB" id="9810080at2"/>
<protein>
    <recommendedName>
        <fullName evidence="1">glutathione transferase</fullName>
        <ecNumber evidence="1">2.5.1.18</ecNumber>
    </recommendedName>
</protein>
<dbReference type="SFLD" id="SFLDS00019">
    <property type="entry name" value="Glutathione_Transferase_(cytos"/>
    <property type="match status" value="1"/>
</dbReference>
<dbReference type="InterPro" id="IPR040079">
    <property type="entry name" value="Glutathione_S-Trfase"/>
</dbReference>
<comment type="caution">
    <text evidence="5">The sequence shown here is derived from an EMBL/GenBank/DDBJ whole genome shotgun (WGS) entry which is preliminary data.</text>
</comment>
<proteinExistence type="predicted"/>
<dbReference type="InterPro" id="IPR004045">
    <property type="entry name" value="Glutathione_S-Trfase_N"/>
</dbReference>
<evidence type="ECO:0000313" key="6">
    <source>
        <dbReference type="Proteomes" id="UP000198615"/>
    </source>
</evidence>
<name>A0A8G2BIU7_9PROT</name>
<reference evidence="5 6" key="1">
    <citation type="submission" date="2016-10" db="EMBL/GenBank/DDBJ databases">
        <authorList>
            <person name="Varghese N."/>
            <person name="Submissions S."/>
        </authorList>
    </citation>
    <scope>NUCLEOTIDE SEQUENCE [LARGE SCALE GENOMIC DNA]</scope>
    <source>
        <strain evidence="5 6">DSM 18839</strain>
    </source>
</reference>
<dbReference type="RefSeq" id="WP_093151263.1">
    <property type="nucleotide sequence ID" value="NZ_FNBW01000008.1"/>
</dbReference>
<organism evidence="5 6">
    <name type="scientific">Thalassobaculum litoreum DSM 18839</name>
    <dbReference type="NCBI Taxonomy" id="1123362"/>
    <lineage>
        <taxon>Bacteria</taxon>
        <taxon>Pseudomonadati</taxon>
        <taxon>Pseudomonadota</taxon>
        <taxon>Alphaproteobacteria</taxon>
        <taxon>Rhodospirillales</taxon>
        <taxon>Thalassobaculaceae</taxon>
        <taxon>Thalassobaculum</taxon>
    </lineage>
</organism>
<evidence type="ECO:0000259" key="4">
    <source>
        <dbReference type="PROSITE" id="PS50405"/>
    </source>
</evidence>
<dbReference type="CDD" id="cd00570">
    <property type="entry name" value="GST_N_family"/>
    <property type="match status" value="1"/>
</dbReference>
<dbReference type="EMBL" id="FNBW01000008">
    <property type="protein sequence ID" value="SDF95414.1"/>
    <property type="molecule type" value="Genomic_DNA"/>
</dbReference>
<keyword evidence="2 5" id="KW-0808">Transferase</keyword>
<dbReference type="GO" id="GO:0043295">
    <property type="term" value="F:glutathione binding"/>
    <property type="evidence" value="ECO:0007669"/>
    <property type="project" value="TreeGrafter"/>
</dbReference>
<evidence type="ECO:0000256" key="1">
    <source>
        <dbReference type="ARBA" id="ARBA00012452"/>
    </source>
</evidence>
<dbReference type="Pfam" id="PF13417">
    <property type="entry name" value="GST_N_3"/>
    <property type="match status" value="1"/>
</dbReference>
<dbReference type="InterPro" id="IPR010987">
    <property type="entry name" value="Glutathione-S-Trfase_C-like"/>
</dbReference>
<dbReference type="PROSITE" id="PS50405">
    <property type="entry name" value="GST_CTER"/>
    <property type="match status" value="1"/>
</dbReference>
<dbReference type="Gene3D" id="3.40.30.10">
    <property type="entry name" value="Glutaredoxin"/>
    <property type="match status" value="1"/>
</dbReference>
<dbReference type="PANTHER" id="PTHR43900">
    <property type="entry name" value="GLUTATHIONE S-TRANSFERASE RHO"/>
    <property type="match status" value="1"/>
</dbReference>
<feature type="domain" description="GST N-terminal" evidence="3">
    <location>
        <begin position="2"/>
        <end position="81"/>
    </location>
</feature>
<evidence type="ECO:0000313" key="5">
    <source>
        <dbReference type="EMBL" id="SDF95414.1"/>
    </source>
</evidence>
<dbReference type="Gene3D" id="1.20.1050.10">
    <property type="match status" value="1"/>
</dbReference>
<evidence type="ECO:0000256" key="2">
    <source>
        <dbReference type="ARBA" id="ARBA00022679"/>
    </source>
</evidence>
<dbReference type="SFLD" id="SFLDG00358">
    <property type="entry name" value="Main_(cytGST)"/>
    <property type="match status" value="1"/>
</dbReference>
<dbReference type="Proteomes" id="UP000198615">
    <property type="component" value="Unassembled WGS sequence"/>
</dbReference>
<dbReference type="InterPro" id="IPR036282">
    <property type="entry name" value="Glutathione-S-Trfase_C_sf"/>
</dbReference>
<dbReference type="EC" id="2.5.1.18" evidence="1"/>